<dbReference type="PANTHER" id="PTHR35807:SF1">
    <property type="entry name" value="TRANSCRIPTIONAL REGULATOR REDD"/>
    <property type="match status" value="1"/>
</dbReference>
<keyword evidence="3" id="KW-0472">Membrane</keyword>
<accession>A0A2K9PM19</accession>
<dbReference type="InterPro" id="IPR051677">
    <property type="entry name" value="AfsR-DnrI-RedD_regulator"/>
</dbReference>
<dbReference type="GO" id="GO:0006355">
    <property type="term" value="P:regulation of DNA-templated transcription"/>
    <property type="evidence" value="ECO:0007669"/>
    <property type="project" value="TreeGrafter"/>
</dbReference>
<gene>
    <name evidence="5" type="ORF">C1H87_05030</name>
</gene>
<proteinExistence type="predicted"/>
<dbReference type="PANTHER" id="PTHR35807">
    <property type="entry name" value="TRANSCRIPTIONAL REGULATOR REDD-RELATED"/>
    <property type="match status" value="1"/>
</dbReference>
<dbReference type="InterPro" id="IPR017946">
    <property type="entry name" value="PLC-like_Pdiesterase_TIM-brl"/>
</dbReference>
<evidence type="ECO:0000256" key="1">
    <source>
        <dbReference type="ARBA" id="ARBA00022729"/>
    </source>
</evidence>
<dbReference type="AlphaFoldDB" id="A0A2K9PM19"/>
<dbReference type="SUPFAM" id="SSF51695">
    <property type="entry name" value="PLC-like phosphodiesterases"/>
    <property type="match status" value="1"/>
</dbReference>
<evidence type="ECO:0000313" key="6">
    <source>
        <dbReference type="Proteomes" id="UP000235826"/>
    </source>
</evidence>
<name>A0A2K9PM19_9FLAO</name>
<dbReference type="Gene3D" id="2.60.120.200">
    <property type="match status" value="1"/>
</dbReference>
<dbReference type="GO" id="GO:0006629">
    <property type="term" value="P:lipid metabolic process"/>
    <property type="evidence" value="ECO:0007669"/>
    <property type="project" value="InterPro"/>
</dbReference>
<dbReference type="SMART" id="SM00560">
    <property type="entry name" value="LamGL"/>
    <property type="match status" value="1"/>
</dbReference>
<dbReference type="InterPro" id="IPR013320">
    <property type="entry name" value="ConA-like_dom_sf"/>
</dbReference>
<evidence type="ECO:0000259" key="4">
    <source>
        <dbReference type="SMART" id="SM00560"/>
    </source>
</evidence>
<evidence type="ECO:0000256" key="2">
    <source>
        <dbReference type="ARBA" id="ARBA00023157"/>
    </source>
</evidence>
<dbReference type="InterPro" id="IPR006558">
    <property type="entry name" value="LamG-like"/>
</dbReference>
<keyword evidence="6" id="KW-1185">Reference proteome</keyword>
<evidence type="ECO:0000256" key="3">
    <source>
        <dbReference type="SAM" id="Phobius"/>
    </source>
</evidence>
<dbReference type="Pfam" id="PF13385">
    <property type="entry name" value="Laminin_G_3"/>
    <property type="match status" value="1"/>
</dbReference>
<dbReference type="Gene3D" id="3.20.20.190">
    <property type="entry name" value="Phosphatidylinositol (PI) phosphodiesterase"/>
    <property type="match status" value="1"/>
</dbReference>
<keyword evidence="3" id="KW-0812">Transmembrane</keyword>
<dbReference type="KEGG" id="fek:C1H87_05030"/>
<dbReference type="GO" id="GO:0008081">
    <property type="term" value="F:phosphoric diester hydrolase activity"/>
    <property type="evidence" value="ECO:0007669"/>
    <property type="project" value="InterPro"/>
</dbReference>
<keyword evidence="1" id="KW-0732">Signal</keyword>
<dbReference type="SUPFAM" id="SSF49899">
    <property type="entry name" value="Concanavalin A-like lectins/glucanases"/>
    <property type="match status" value="1"/>
</dbReference>
<dbReference type="GO" id="GO:0005975">
    <property type="term" value="P:carbohydrate metabolic process"/>
    <property type="evidence" value="ECO:0007669"/>
    <property type="project" value="UniProtKB-ARBA"/>
</dbReference>
<feature type="transmembrane region" description="Helical" evidence="3">
    <location>
        <begin position="554"/>
        <end position="575"/>
    </location>
</feature>
<dbReference type="GO" id="GO:0004553">
    <property type="term" value="F:hydrolase activity, hydrolyzing O-glycosyl compounds"/>
    <property type="evidence" value="ECO:0007669"/>
    <property type="project" value="UniProtKB-ARBA"/>
</dbReference>
<feature type="domain" description="LamG-like jellyroll fold" evidence="4">
    <location>
        <begin position="407"/>
        <end position="536"/>
    </location>
</feature>
<dbReference type="SUPFAM" id="SSF81901">
    <property type="entry name" value="HCP-like"/>
    <property type="match status" value="1"/>
</dbReference>
<dbReference type="RefSeq" id="WP_102754771.1">
    <property type="nucleotide sequence ID" value="NZ_CP025791.1"/>
</dbReference>
<dbReference type="OrthoDB" id="1110630at2"/>
<reference evidence="5 6" key="1">
    <citation type="submission" date="2018-01" db="EMBL/GenBank/DDBJ databases">
        <title>Complete genome sequence of Flavivirga eckloniae ECD14 isolated from seaweed Ecklonia cava.</title>
        <authorList>
            <person name="Lee J.H."/>
            <person name="Baik K.S."/>
            <person name="Seong C.N."/>
        </authorList>
    </citation>
    <scope>NUCLEOTIDE SEQUENCE [LARGE SCALE GENOMIC DNA]</scope>
    <source>
        <strain evidence="5 6">ECD14</strain>
    </source>
</reference>
<keyword evidence="3" id="KW-1133">Transmembrane helix</keyword>
<dbReference type="GO" id="GO:0003677">
    <property type="term" value="F:DNA binding"/>
    <property type="evidence" value="ECO:0007669"/>
    <property type="project" value="TreeGrafter"/>
</dbReference>
<protein>
    <recommendedName>
        <fullName evidence="4">LamG-like jellyroll fold domain-containing protein</fullName>
    </recommendedName>
</protein>
<dbReference type="Pfam" id="PF26178">
    <property type="entry name" value="PI-PLC_cat"/>
    <property type="match status" value="1"/>
</dbReference>
<sequence>MLRIFSRKSILVICFTAIVLLVNTVNAQHLSSNSYLIGDFENAKEAINYFEEDKSDYNIGFSIHINYALDSNELYVESSDSYVTFQQYVEALKVYLDKNPSKVVPLFINYEGPENWLKQVLNKANLDDYCFFLPAGEKWPNLEEIRDTGKRLIIFSFHQTNDEDKIINYAWDHIAEFPFTNFDSPIFEGYYSNGKPENELLLLRHFEKSNIEKSKIDESWLNLSENNFSILHAIKCWQLCGKRPNFIMVEGKHIRKIYYLNYVLRDFPSISGVVSYRNKPLEQVFWENKVKAITNGYYSFPVVEDEAPVLRPYQHGYSFRPSNIQVTEEYLKKGVINFTAFPLSLDEELTGAFTFNGKINNLIKPASSTKNFKCEFAKDIVKGEVLKFQDSSYAVFGIPDDFGIRKSSFTISLNIKLSELDLENDYFLIGANEKEYRKSLHVNIRKGIPYFGFYGSDVSVYKKLEPSKWYNLVVRYDIKNQEQSIFINGKQHGSSTGHPSYIGESELMLGRGFIQEGHLSGYIDDLYIWNRALSNNEIKTVFSDGVKVEKKNNLVFIFLTLITLVVLALVILMVVRRRRSVKFQTTRVKSFKTSEILGSKINTITLFGGFRVYDKHGKDITLKFPPKIKELFLIILLYSVKSTRGISSQKITNIIWHGFSTKKASNNRSVSFNKLRSAISDIEGISINFESGYWKITWNESFICDYLRVSSILKQLDKSRPEKYKELFQYVKSGKFLENSNWEWLEEFQTSINFDVVDALNDYALTLDELKEQAQAFEVYTLVIKIDDLNEQALQYIVSYLKSKESQTRARYYYDKFCEKYFEAYDEKYHIEFQDLI</sequence>
<dbReference type="Proteomes" id="UP000235826">
    <property type="component" value="Chromosome"/>
</dbReference>
<keyword evidence="2" id="KW-1015">Disulfide bond</keyword>
<evidence type="ECO:0000313" key="5">
    <source>
        <dbReference type="EMBL" id="AUP78113.1"/>
    </source>
</evidence>
<dbReference type="EMBL" id="CP025791">
    <property type="protein sequence ID" value="AUP78113.1"/>
    <property type="molecule type" value="Genomic_DNA"/>
</dbReference>
<organism evidence="5 6">
    <name type="scientific">Flavivirga eckloniae</name>
    <dbReference type="NCBI Taxonomy" id="1803846"/>
    <lineage>
        <taxon>Bacteria</taxon>
        <taxon>Pseudomonadati</taxon>
        <taxon>Bacteroidota</taxon>
        <taxon>Flavobacteriia</taxon>
        <taxon>Flavobacteriales</taxon>
        <taxon>Flavobacteriaceae</taxon>
        <taxon>Flavivirga</taxon>
    </lineage>
</organism>